<evidence type="ECO:0000256" key="3">
    <source>
        <dbReference type="PROSITE-ProRule" id="PRU00169"/>
    </source>
</evidence>
<evidence type="ECO:0000256" key="2">
    <source>
        <dbReference type="ARBA" id="ARBA00023125"/>
    </source>
</evidence>
<dbReference type="InterPro" id="IPR001789">
    <property type="entry name" value="Sig_transdc_resp-reg_receiver"/>
</dbReference>
<dbReference type="CDD" id="cd17535">
    <property type="entry name" value="REC_NarL-like"/>
    <property type="match status" value="1"/>
</dbReference>
<dbReference type="Gene3D" id="3.40.50.2300">
    <property type="match status" value="1"/>
</dbReference>
<dbReference type="SUPFAM" id="SSF46894">
    <property type="entry name" value="C-terminal effector domain of the bipartite response regulators"/>
    <property type="match status" value="1"/>
</dbReference>
<keyword evidence="2" id="KW-0238">DNA-binding</keyword>
<dbReference type="CDD" id="cd06170">
    <property type="entry name" value="LuxR_C_like"/>
    <property type="match status" value="1"/>
</dbReference>
<dbReference type="Proteomes" id="UP000182034">
    <property type="component" value="Unassembled WGS sequence"/>
</dbReference>
<dbReference type="InterPro" id="IPR058245">
    <property type="entry name" value="NreC/VraR/RcsB-like_REC"/>
</dbReference>
<dbReference type="OrthoDB" id="1013073at2"/>
<dbReference type="InterPro" id="IPR000792">
    <property type="entry name" value="Tscrpt_reg_LuxR_C"/>
</dbReference>
<dbReference type="SUPFAM" id="SSF52172">
    <property type="entry name" value="CheY-like"/>
    <property type="match status" value="1"/>
</dbReference>
<dbReference type="InterPro" id="IPR016032">
    <property type="entry name" value="Sig_transdc_resp-reg_C-effctor"/>
</dbReference>
<dbReference type="PRINTS" id="PR00038">
    <property type="entry name" value="HTHLUXR"/>
</dbReference>
<evidence type="ECO:0000313" key="7">
    <source>
        <dbReference type="Proteomes" id="UP000182034"/>
    </source>
</evidence>
<dbReference type="AlphaFoldDB" id="A0A1K2IXE5"/>
<dbReference type="InterPro" id="IPR011006">
    <property type="entry name" value="CheY-like_superfamily"/>
</dbReference>
<dbReference type="InterPro" id="IPR036388">
    <property type="entry name" value="WH-like_DNA-bd_sf"/>
</dbReference>
<keyword evidence="1 3" id="KW-0597">Phosphoprotein</keyword>
<gene>
    <name evidence="6" type="ORF">SAMN05216324_1353</name>
</gene>
<evidence type="ECO:0000259" key="4">
    <source>
        <dbReference type="PROSITE" id="PS50043"/>
    </source>
</evidence>
<dbReference type="STRING" id="1612149.SAMN05216324_1353"/>
<reference evidence="7" key="1">
    <citation type="submission" date="2016-10" db="EMBL/GenBank/DDBJ databases">
        <authorList>
            <person name="Varghese N."/>
            <person name="Submissions S."/>
        </authorList>
    </citation>
    <scope>NUCLEOTIDE SEQUENCE [LARGE SCALE GENOMIC DNA]</scope>
    <source>
        <strain evidence="7">SUR2</strain>
    </source>
</reference>
<dbReference type="Gene3D" id="1.10.10.10">
    <property type="entry name" value="Winged helix-like DNA-binding domain superfamily/Winged helix DNA-binding domain"/>
    <property type="match status" value="1"/>
</dbReference>
<protein>
    <submittedName>
        <fullName evidence="6">Two component transcriptional regulator, LuxR family</fullName>
    </submittedName>
</protein>
<name>A0A1K2IXE5_9FLAO</name>
<dbReference type="GO" id="GO:0006355">
    <property type="term" value="P:regulation of DNA-templated transcription"/>
    <property type="evidence" value="ECO:0007669"/>
    <property type="project" value="InterPro"/>
</dbReference>
<evidence type="ECO:0000259" key="5">
    <source>
        <dbReference type="PROSITE" id="PS50110"/>
    </source>
</evidence>
<dbReference type="PANTHER" id="PTHR45566:SF2">
    <property type="entry name" value="NARL SUBFAMILY"/>
    <property type="match status" value="1"/>
</dbReference>
<dbReference type="Pfam" id="PF00072">
    <property type="entry name" value="Response_reg"/>
    <property type="match status" value="1"/>
</dbReference>
<dbReference type="PROSITE" id="PS50110">
    <property type="entry name" value="RESPONSE_REGULATORY"/>
    <property type="match status" value="1"/>
</dbReference>
<sequence>MILYFCSIILLSFKMLQDLSIAIVDDHVLFAESLKVLLQTQMPYKSEVYIYNNLKDLQAELDNDKHFDFLLLDIQIGSENGLIFLGKTPLLLKKAKNIIILSSLGNSLMIKQAIESGAKGFLSKNCDVNELERAFTKTSNGQIYVSEIFEKELAEHAINKITVPSLTTREAEVLSYLCAAYTVKEIASKMEISTHTVQMYVKNLFNKFKINRTTDLVLYATKNGLNLPLN</sequence>
<dbReference type="PROSITE" id="PS50043">
    <property type="entry name" value="HTH_LUXR_2"/>
    <property type="match status" value="1"/>
</dbReference>
<dbReference type="SMART" id="SM00421">
    <property type="entry name" value="HTH_LUXR"/>
    <property type="match status" value="1"/>
</dbReference>
<dbReference type="GO" id="GO:0000160">
    <property type="term" value="P:phosphorelay signal transduction system"/>
    <property type="evidence" value="ECO:0007669"/>
    <property type="project" value="InterPro"/>
</dbReference>
<organism evidence="6 7">
    <name type="scientific">Chryseobacterium limigenitum</name>
    <dbReference type="NCBI Taxonomy" id="1612149"/>
    <lineage>
        <taxon>Bacteria</taxon>
        <taxon>Pseudomonadati</taxon>
        <taxon>Bacteroidota</taxon>
        <taxon>Flavobacteriia</taxon>
        <taxon>Flavobacteriales</taxon>
        <taxon>Weeksellaceae</taxon>
        <taxon>Chryseobacterium group</taxon>
        <taxon>Chryseobacterium</taxon>
    </lineage>
</organism>
<evidence type="ECO:0000256" key="1">
    <source>
        <dbReference type="ARBA" id="ARBA00022553"/>
    </source>
</evidence>
<dbReference type="EMBL" id="FPKW01000035">
    <property type="protein sequence ID" value="SFZ97031.1"/>
    <property type="molecule type" value="Genomic_DNA"/>
</dbReference>
<accession>A0A1K2IXE5</accession>
<feature type="domain" description="HTH luxR-type" evidence="4">
    <location>
        <begin position="159"/>
        <end position="224"/>
    </location>
</feature>
<feature type="domain" description="Response regulatory" evidence="5">
    <location>
        <begin position="20"/>
        <end position="139"/>
    </location>
</feature>
<dbReference type="GO" id="GO:0003677">
    <property type="term" value="F:DNA binding"/>
    <property type="evidence" value="ECO:0007669"/>
    <property type="project" value="UniProtKB-KW"/>
</dbReference>
<dbReference type="PANTHER" id="PTHR45566">
    <property type="entry name" value="HTH-TYPE TRANSCRIPTIONAL REGULATOR YHJB-RELATED"/>
    <property type="match status" value="1"/>
</dbReference>
<keyword evidence="7" id="KW-1185">Reference proteome</keyword>
<proteinExistence type="predicted"/>
<dbReference type="SMART" id="SM00448">
    <property type="entry name" value="REC"/>
    <property type="match status" value="1"/>
</dbReference>
<evidence type="ECO:0000313" key="6">
    <source>
        <dbReference type="EMBL" id="SFZ97031.1"/>
    </source>
</evidence>
<dbReference type="InterPro" id="IPR051015">
    <property type="entry name" value="EvgA-like"/>
</dbReference>
<dbReference type="Pfam" id="PF00196">
    <property type="entry name" value="GerE"/>
    <property type="match status" value="1"/>
</dbReference>
<feature type="modified residue" description="4-aspartylphosphate" evidence="3">
    <location>
        <position position="73"/>
    </location>
</feature>